<dbReference type="Proteomes" id="UP000076722">
    <property type="component" value="Unassembled WGS sequence"/>
</dbReference>
<dbReference type="EMBL" id="KV419412">
    <property type="protein sequence ID" value="KZS91946.1"/>
    <property type="molecule type" value="Genomic_DNA"/>
</dbReference>
<reference evidence="1 2" key="1">
    <citation type="journal article" date="2016" name="Mol. Biol. Evol.">
        <title>Comparative Genomics of Early-Diverging Mushroom-Forming Fungi Provides Insights into the Origins of Lignocellulose Decay Capabilities.</title>
        <authorList>
            <person name="Nagy L.G."/>
            <person name="Riley R."/>
            <person name="Tritt A."/>
            <person name="Adam C."/>
            <person name="Daum C."/>
            <person name="Floudas D."/>
            <person name="Sun H."/>
            <person name="Yadav J.S."/>
            <person name="Pangilinan J."/>
            <person name="Larsson K.H."/>
            <person name="Matsuura K."/>
            <person name="Barry K."/>
            <person name="Labutti K."/>
            <person name="Kuo R."/>
            <person name="Ohm R.A."/>
            <person name="Bhattacharya S.S."/>
            <person name="Shirouzu T."/>
            <person name="Yoshinaga Y."/>
            <person name="Martin F.M."/>
            <person name="Grigoriev I.V."/>
            <person name="Hibbett D.S."/>
        </authorList>
    </citation>
    <scope>NUCLEOTIDE SEQUENCE [LARGE SCALE GENOMIC DNA]</scope>
    <source>
        <strain evidence="1 2">HHB9708</strain>
    </source>
</reference>
<evidence type="ECO:0000313" key="2">
    <source>
        <dbReference type="Proteomes" id="UP000076722"/>
    </source>
</evidence>
<organism evidence="1 2">
    <name type="scientific">Sistotremastrum niveocremeum HHB9708</name>
    <dbReference type="NCBI Taxonomy" id="1314777"/>
    <lineage>
        <taxon>Eukaryota</taxon>
        <taxon>Fungi</taxon>
        <taxon>Dikarya</taxon>
        <taxon>Basidiomycota</taxon>
        <taxon>Agaricomycotina</taxon>
        <taxon>Agaricomycetes</taxon>
        <taxon>Sistotremastrales</taxon>
        <taxon>Sistotremastraceae</taxon>
        <taxon>Sertulicium</taxon>
        <taxon>Sertulicium niveocremeum</taxon>
    </lineage>
</organism>
<gene>
    <name evidence="1" type="ORF">SISNIDRAFT_467189</name>
</gene>
<sequence length="116" mass="13299">MAQAAQLEQQIILNLDFLVQKYSETYPTIQAEAERVIQSINKGVMLTPQELDFLVDPFASYEEKRTVHVTVEPIFRRLYFRTRALALTDHGSVREYLGSARQAVALSVESRSHFNP</sequence>
<keyword evidence="2" id="KW-1185">Reference proteome</keyword>
<proteinExistence type="predicted"/>
<name>A0A164SZS2_9AGAM</name>
<protein>
    <submittedName>
        <fullName evidence="1">Uncharacterized protein</fullName>
    </submittedName>
</protein>
<accession>A0A164SZS2</accession>
<evidence type="ECO:0000313" key="1">
    <source>
        <dbReference type="EMBL" id="KZS91946.1"/>
    </source>
</evidence>
<dbReference type="AlphaFoldDB" id="A0A164SZS2"/>